<keyword evidence="3" id="KW-0804">Transcription</keyword>
<dbReference type="GO" id="GO:0043565">
    <property type="term" value="F:sequence-specific DNA binding"/>
    <property type="evidence" value="ECO:0007669"/>
    <property type="project" value="InterPro"/>
</dbReference>
<dbReference type="PANTHER" id="PTHR46796">
    <property type="entry name" value="HTH-TYPE TRANSCRIPTIONAL ACTIVATOR RHAS-RELATED"/>
    <property type="match status" value="1"/>
</dbReference>
<reference evidence="5 6" key="1">
    <citation type="submission" date="2016-07" db="EMBL/GenBank/DDBJ databases">
        <title>Enhancement of antibiotic productionsby engineered nitrateutilization in actinobacteria.</title>
        <authorList>
            <person name="Meng S.C."/>
        </authorList>
    </citation>
    <scope>NUCLEOTIDE SEQUENCE [LARGE SCALE GENOMIC DNA]</scope>
    <source>
        <strain evidence="5 6">NRRL 2936</strain>
    </source>
</reference>
<dbReference type="AlphaFoldDB" id="A0A1B1MPD8"/>
<dbReference type="STRING" id="1915.SLINC_8038"/>
<accession>A0A1B1MPD8</accession>
<sequence length="134" mass="14711">MLITALRAWFTRPGAQIPAWYLTHSDFVVGPVLRLMHTNLAHPWTLDALAAKTGVSRTNLARRFTTLVGLPPMTYLRERRLALAADLLREPGATPAAVASRVGFANAFALSTAFKKQHGVSPSDYRTRESHTGT</sequence>
<evidence type="ECO:0000313" key="6">
    <source>
        <dbReference type="Proteomes" id="UP000092598"/>
    </source>
</evidence>
<evidence type="ECO:0000256" key="3">
    <source>
        <dbReference type="ARBA" id="ARBA00023163"/>
    </source>
</evidence>
<dbReference type="Pfam" id="PF12833">
    <property type="entry name" value="HTH_18"/>
    <property type="match status" value="1"/>
</dbReference>
<keyword evidence="1" id="KW-0805">Transcription regulation</keyword>
<keyword evidence="2" id="KW-0238">DNA-binding</keyword>
<dbReference type="KEGG" id="sls:SLINC_8038"/>
<evidence type="ECO:0000259" key="4">
    <source>
        <dbReference type="PROSITE" id="PS01124"/>
    </source>
</evidence>
<dbReference type="GO" id="GO:0003700">
    <property type="term" value="F:DNA-binding transcription factor activity"/>
    <property type="evidence" value="ECO:0007669"/>
    <property type="project" value="InterPro"/>
</dbReference>
<dbReference type="SMART" id="SM00342">
    <property type="entry name" value="HTH_ARAC"/>
    <property type="match status" value="1"/>
</dbReference>
<feature type="domain" description="HTH araC/xylS-type" evidence="4">
    <location>
        <begin position="30"/>
        <end position="128"/>
    </location>
</feature>
<evidence type="ECO:0000313" key="5">
    <source>
        <dbReference type="EMBL" id="ANS70262.1"/>
    </source>
</evidence>
<dbReference type="InterPro" id="IPR009057">
    <property type="entry name" value="Homeodomain-like_sf"/>
</dbReference>
<gene>
    <name evidence="5" type="ORF">SLINC_8038</name>
</gene>
<dbReference type="Gene3D" id="1.10.10.60">
    <property type="entry name" value="Homeodomain-like"/>
    <property type="match status" value="1"/>
</dbReference>
<dbReference type="SUPFAM" id="SSF46689">
    <property type="entry name" value="Homeodomain-like"/>
    <property type="match status" value="2"/>
</dbReference>
<dbReference type="InterPro" id="IPR018060">
    <property type="entry name" value="HTH_AraC"/>
</dbReference>
<keyword evidence="6" id="KW-1185">Reference proteome</keyword>
<dbReference type="PROSITE" id="PS01124">
    <property type="entry name" value="HTH_ARAC_FAMILY_2"/>
    <property type="match status" value="1"/>
</dbReference>
<organism evidence="5 6">
    <name type="scientific">Streptomyces lincolnensis</name>
    <dbReference type="NCBI Taxonomy" id="1915"/>
    <lineage>
        <taxon>Bacteria</taxon>
        <taxon>Bacillati</taxon>
        <taxon>Actinomycetota</taxon>
        <taxon>Actinomycetes</taxon>
        <taxon>Kitasatosporales</taxon>
        <taxon>Streptomycetaceae</taxon>
        <taxon>Streptomyces</taxon>
    </lineage>
</organism>
<evidence type="ECO:0000256" key="2">
    <source>
        <dbReference type="ARBA" id="ARBA00023125"/>
    </source>
</evidence>
<dbReference type="EMBL" id="CP016438">
    <property type="protein sequence ID" value="ANS70262.1"/>
    <property type="molecule type" value="Genomic_DNA"/>
</dbReference>
<proteinExistence type="predicted"/>
<protein>
    <submittedName>
        <fullName evidence="5">AraC family transcription regulator</fullName>
    </submittedName>
</protein>
<dbReference type="InterPro" id="IPR050204">
    <property type="entry name" value="AraC_XylS_family_regulators"/>
</dbReference>
<name>A0A1B1MPD8_STRLN</name>
<evidence type="ECO:0000256" key="1">
    <source>
        <dbReference type="ARBA" id="ARBA00023015"/>
    </source>
</evidence>
<dbReference type="PANTHER" id="PTHR46796:SF13">
    <property type="entry name" value="HTH-TYPE TRANSCRIPTIONAL ACTIVATOR RHAS"/>
    <property type="match status" value="1"/>
</dbReference>
<dbReference type="Proteomes" id="UP000092598">
    <property type="component" value="Chromosome"/>
</dbReference>